<organism evidence="1 2">
    <name type="scientific">Trichoplusia ni</name>
    <name type="common">Cabbage looper</name>
    <dbReference type="NCBI Taxonomy" id="7111"/>
    <lineage>
        <taxon>Eukaryota</taxon>
        <taxon>Metazoa</taxon>
        <taxon>Ecdysozoa</taxon>
        <taxon>Arthropoda</taxon>
        <taxon>Hexapoda</taxon>
        <taxon>Insecta</taxon>
        <taxon>Pterygota</taxon>
        <taxon>Neoptera</taxon>
        <taxon>Endopterygota</taxon>
        <taxon>Lepidoptera</taxon>
        <taxon>Glossata</taxon>
        <taxon>Ditrysia</taxon>
        <taxon>Noctuoidea</taxon>
        <taxon>Noctuidae</taxon>
        <taxon>Plusiinae</taxon>
        <taxon>Trichoplusia</taxon>
    </lineage>
</organism>
<reference evidence="2" key="1">
    <citation type="submission" date="2025-08" db="UniProtKB">
        <authorList>
            <consortium name="RefSeq"/>
        </authorList>
    </citation>
    <scope>IDENTIFICATION</scope>
</reference>
<dbReference type="Proteomes" id="UP000322000">
    <property type="component" value="Chromosome 1"/>
</dbReference>
<gene>
    <name evidence="2" type="primary">LOC113497561</name>
</gene>
<dbReference type="InParanoid" id="A0A7E5VXI1"/>
<proteinExistence type="predicted"/>
<evidence type="ECO:0000313" key="1">
    <source>
        <dbReference type="Proteomes" id="UP000322000"/>
    </source>
</evidence>
<sequence length="123" mass="13836">MINFLVILFFQYIKMKSIMVLSMVIVSCLAQRSPYAGRGPIGFPPLETTTADPLANRFGDSADSTTISLPIEALGDIELVKRLSLLPLDNQPFWLINWRALEANRRNPQTYPVRPNSFIEPAN</sequence>
<name>A0A7E5VXI1_TRINI</name>
<dbReference type="OrthoDB" id="6612236at2759"/>
<dbReference type="KEGG" id="tnl:113497561"/>
<dbReference type="RefSeq" id="XP_026732987.1">
    <property type="nucleotide sequence ID" value="XM_026877186.1"/>
</dbReference>
<evidence type="ECO:0000313" key="2">
    <source>
        <dbReference type="RefSeq" id="XP_026732987.1"/>
    </source>
</evidence>
<protein>
    <submittedName>
        <fullName evidence="2">Uncharacterized protein LOC113497561 isoform X1</fullName>
    </submittedName>
</protein>
<keyword evidence="1" id="KW-1185">Reference proteome</keyword>
<dbReference type="GeneID" id="113497561"/>
<accession>A0A7E5VXI1</accession>
<dbReference type="AlphaFoldDB" id="A0A7E5VXI1"/>